<evidence type="ECO:0000256" key="1">
    <source>
        <dbReference type="SAM" id="MobiDB-lite"/>
    </source>
</evidence>
<feature type="compositionally biased region" description="Low complexity" evidence="1">
    <location>
        <begin position="36"/>
        <end position="49"/>
    </location>
</feature>
<feature type="region of interest" description="Disordered" evidence="1">
    <location>
        <begin position="29"/>
        <end position="70"/>
    </location>
</feature>
<name>A0A835G3F6_SPOEX</name>
<accession>A0A835G3F6</accession>
<evidence type="ECO:0000313" key="2">
    <source>
        <dbReference type="EMBL" id="KAF9407575.1"/>
    </source>
</evidence>
<comment type="caution">
    <text evidence="2">The sequence shown here is derived from an EMBL/GenBank/DDBJ whole genome shotgun (WGS) entry which is preliminary data.</text>
</comment>
<feature type="compositionally biased region" description="Basic and acidic residues" evidence="1">
    <location>
        <begin position="58"/>
        <end position="70"/>
    </location>
</feature>
<proteinExistence type="predicted"/>
<dbReference type="EMBL" id="JACKWZ010000456">
    <property type="protein sequence ID" value="KAF9407575.1"/>
    <property type="molecule type" value="Genomic_DNA"/>
</dbReference>
<sequence>MYTNPFERKHSSLRQALDRFMRGETRLSFRKKTDLSKSSSSSTSSMVSSNMDYNYKPKWNEKRSSVAETG</sequence>
<evidence type="ECO:0000313" key="3">
    <source>
        <dbReference type="Proteomes" id="UP000648187"/>
    </source>
</evidence>
<dbReference type="AlphaFoldDB" id="A0A835G3F6"/>
<protein>
    <submittedName>
        <fullName evidence="2">Uncharacterized protein</fullName>
    </submittedName>
</protein>
<dbReference type="Proteomes" id="UP000648187">
    <property type="component" value="Unassembled WGS sequence"/>
</dbReference>
<organism evidence="2 3">
    <name type="scientific">Spodoptera exigua</name>
    <name type="common">Beet armyworm</name>
    <name type="synonym">Noctua fulgens</name>
    <dbReference type="NCBI Taxonomy" id="7107"/>
    <lineage>
        <taxon>Eukaryota</taxon>
        <taxon>Metazoa</taxon>
        <taxon>Ecdysozoa</taxon>
        <taxon>Arthropoda</taxon>
        <taxon>Hexapoda</taxon>
        <taxon>Insecta</taxon>
        <taxon>Pterygota</taxon>
        <taxon>Neoptera</taxon>
        <taxon>Endopterygota</taxon>
        <taxon>Lepidoptera</taxon>
        <taxon>Glossata</taxon>
        <taxon>Ditrysia</taxon>
        <taxon>Noctuoidea</taxon>
        <taxon>Noctuidae</taxon>
        <taxon>Amphipyrinae</taxon>
        <taxon>Spodoptera</taxon>
    </lineage>
</organism>
<gene>
    <name evidence="2" type="ORF">HW555_012444</name>
</gene>
<keyword evidence="3" id="KW-1185">Reference proteome</keyword>
<reference evidence="2" key="1">
    <citation type="submission" date="2020-08" db="EMBL/GenBank/DDBJ databases">
        <title>Spodoptera exigua strain:BAW_Kor-Di-RS1 Genome sequencing and assembly.</title>
        <authorList>
            <person name="Kim J."/>
            <person name="Nam H.Y."/>
            <person name="Kwon M."/>
            <person name="Choi J.H."/>
            <person name="Cho S.R."/>
            <person name="Kim G.-H."/>
        </authorList>
    </citation>
    <scope>NUCLEOTIDE SEQUENCE</scope>
    <source>
        <strain evidence="2">BAW_Kor-Di-RS1</strain>
        <tissue evidence="2">Whole-body</tissue>
    </source>
</reference>